<sequence length="449" mass="50721">MNCSYYNLSFFVLLLFVTNGVYCKHKERRKKQKESQRKDVHFFNVKPSHMLRHLHMKQEALHISHHKNNNHQQHHGKLHSDYHHPAGLKCRRVKFIVNRNLHLKKKATEALKKRVHLKRTGTKLHKKFFSGVHAKRFRLPKEVKLFEDKDGNLATYIEDCVSSEHSSKKNFFDHSIAPAFDDDKNTLQSQSDDSIVKHDDTSESIENGISEDGILPASEDSLLQSVSDSTEILKNNAEKEEPQFFNDERGEKEDPSAFAGVFEPDTLSNPIPKKAAEEATEMQRYFSSTGLNNLPQFPNSVDMTPYSHPPVNNAESARHVNQPPLTSSDISDVRNAAPLAQDVSQGSFENPFKGPDMSQARFIGNADEQGVAHSFSEAFTRLGDAEQEEVENFTNKGLHVPQTLGEAMKVENAEANYEQTFENVYGKGKLTGLAKGAGYLPERKVNPSV</sequence>
<evidence type="ECO:0000313" key="3">
    <source>
        <dbReference type="EMBL" id="CAH3178778.1"/>
    </source>
</evidence>
<dbReference type="Proteomes" id="UP001159427">
    <property type="component" value="Unassembled WGS sequence"/>
</dbReference>
<evidence type="ECO:0000256" key="2">
    <source>
        <dbReference type="SAM" id="SignalP"/>
    </source>
</evidence>
<feature type="chain" id="PRO_5047518130" evidence="2">
    <location>
        <begin position="24"/>
        <end position="449"/>
    </location>
</feature>
<comment type="caution">
    <text evidence="3">The sequence shown here is derived from an EMBL/GenBank/DDBJ whole genome shotgun (WGS) entry which is preliminary data.</text>
</comment>
<keyword evidence="4" id="KW-1185">Reference proteome</keyword>
<feature type="compositionally biased region" description="Basic and acidic residues" evidence="1">
    <location>
        <begin position="236"/>
        <end position="254"/>
    </location>
</feature>
<organism evidence="3 4">
    <name type="scientific">Porites evermanni</name>
    <dbReference type="NCBI Taxonomy" id="104178"/>
    <lineage>
        <taxon>Eukaryota</taxon>
        <taxon>Metazoa</taxon>
        <taxon>Cnidaria</taxon>
        <taxon>Anthozoa</taxon>
        <taxon>Hexacorallia</taxon>
        <taxon>Scleractinia</taxon>
        <taxon>Fungiina</taxon>
        <taxon>Poritidae</taxon>
        <taxon>Porites</taxon>
    </lineage>
</organism>
<evidence type="ECO:0000313" key="4">
    <source>
        <dbReference type="Proteomes" id="UP001159427"/>
    </source>
</evidence>
<protein>
    <submittedName>
        <fullName evidence="3">Uncharacterized protein</fullName>
    </submittedName>
</protein>
<feature type="signal peptide" evidence="2">
    <location>
        <begin position="1"/>
        <end position="23"/>
    </location>
</feature>
<proteinExistence type="predicted"/>
<accession>A0ABN8RIM8</accession>
<reference evidence="3 4" key="1">
    <citation type="submission" date="2022-05" db="EMBL/GenBank/DDBJ databases">
        <authorList>
            <consortium name="Genoscope - CEA"/>
            <person name="William W."/>
        </authorList>
    </citation>
    <scope>NUCLEOTIDE SEQUENCE [LARGE SCALE GENOMIC DNA]</scope>
</reference>
<keyword evidence="2" id="KW-0732">Signal</keyword>
<name>A0ABN8RIM8_9CNID</name>
<feature type="region of interest" description="Disordered" evidence="1">
    <location>
        <begin position="234"/>
        <end position="254"/>
    </location>
</feature>
<evidence type="ECO:0000256" key="1">
    <source>
        <dbReference type="SAM" id="MobiDB-lite"/>
    </source>
</evidence>
<feature type="region of interest" description="Disordered" evidence="1">
    <location>
        <begin position="183"/>
        <end position="208"/>
    </location>
</feature>
<gene>
    <name evidence="3" type="ORF">PEVE_00011969</name>
</gene>
<dbReference type="EMBL" id="CALNXI010001875">
    <property type="protein sequence ID" value="CAH3178778.1"/>
    <property type="molecule type" value="Genomic_DNA"/>
</dbReference>